<keyword evidence="4" id="KW-0862">Zinc</keyword>
<dbReference type="SUPFAM" id="SSF57667">
    <property type="entry name" value="beta-beta-alpha zinc fingers"/>
    <property type="match status" value="1"/>
</dbReference>
<dbReference type="GO" id="GO:0008270">
    <property type="term" value="F:zinc ion binding"/>
    <property type="evidence" value="ECO:0007669"/>
    <property type="project" value="UniProtKB-KW"/>
</dbReference>
<comment type="subcellular location">
    <subcellularLocation>
        <location evidence="1">Nucleus</location>
    </subcellularLocation>
</comment>
<dbReference type="InterPro" id="IPR003656">
    <property type="entry name" value="Znf_BED"/>
</dbReference>
<accession>A0A9N9R515</accession>
<keyword evidence="3 9" id="KW-0863">Zinc-finger</keyword>
<evidence type="ECO:0000256" key="8">
    <source>
        <dbReference type="ARBA" id="ARBA00023242"/>
    </source>
</evidence>
<keyword evidence="8" id="KW-0539">Nucleus</keyword>
<sequence length="634" mass="72857">MSSTRKNASALWSHYDKDEVNKKAKCRLCQENLSYKSTTTNLRNHLKRKHIGTYSSLVEEENPETRGHAEDVPADQSQPSTSRAAQTQILVPPPAKKAQKIDFFMHKKISADQKKKIDQDLLDLCVDSFHPFSIVEERAFIKFCRWIPGYKLPTRKTLSNSLLDEAYFRAEKEIKTQVTSEVQTICLTTDLWTSRCTESYIAVTGHYLTEDFVFRTILLGCCHFSGSHTSQNIASEINALVDQWGLQGKVNFVVSDNGANVVKAIKDVLGFKHFGCFAHTLNLIVDDALKYCKEKIDKVRKIVTHYKKSTVSAERLAKYQLNQNTSQPKHLIQDVDTRWNSTFYMLSRFVELKEAVRSTIALIDRDLPQITAEDWSIFEELIVVLRPFEELTRSMSGEKYLTASSVIVMTRCLKEALNITIEKASSETVSDIALFLKAGLLDRLKHIEQSRTLSICTFMDPRFKMQGFEEESEATRTKEHVKKLVADIISRDERQRAELIPAEQNQEPCPQPDNDLSPWSIFDKLLGKSTKGTPLSRAIKEVDMYLTDERLPRKNSAGNWNCPLEWWRNHRAVYPNSAKLYIRQCNIVATSVPCERMFSKSGLIINQRRTRLTTRKVQKLMFLNVNMSEERFKI</sequence>
<evidence type="ECO:0000256" key="6">
    <source>
        <dbReference type="ARBA" id="ARBA00023125"/>
    </source>
</evidence>
<evidence type="ECO:0000313" key="12">
    <source>
        <dbReference type="EMBL" id="CAG9790250.1"/>
    </source>
</evidence>
<evidence type="ECO:0000256" key="10">
    <source>
        <dbReference type="SAM" id="MobiDB-lite"/>
    </source>
</evidence>
<evidence type="ECO:0000256" key="4">
    <source>
        <dbReference type="ARBA" id="ARBA00022833"/>
    </source>
</evidence>
<feature type="compositionally biased region" description="Polar residues" evidence="10">
    <location>
        <begin position="75"/>
        <end position="88"/>
    </location>
</feature>
<dbReference type="SMART" id="SM00614">
    <property type="entry name" value="ZnF_BED"/>
    <property type="match status" value="1"/>
</dbReference>
<dbReference type="InterPro" id="IPR052035">
    <property type="entry name" value="ZnF_BED_domain_contain"/>
</dbReference>
<evidence type="ECO:0000256" key="5">
    <source>
        <dbReference type="ARBA" id="ARBA00023015"/>
    </source>
</evidence>
<dbReference type="GO" id="GO:0046983">
    <property type="term" value="F:protein dimerization activity"/>
    <property type="evidence" value="ECO:0007669"/>
    <property type="project" value="InterPro"/>
</dbReference>
<keyword evidence="6" id="KW-0238">DNA-binding</keyword>
<dbReference type="GO" id="GO:0009791">
    <property type="term" value="P:post-embryonic development"/>
    <property type="evidence" value="ECO:0007669"/>
    <property type="project" value="UniProtKB-ARBA"/>
</dbReference>
<keyword evidence="2" id="KW-0479">Metal-binding</keyword>
<dbReference type="EMBL" id="OU893352">
    <property type="protein sequence ID" value="CAG9790250.1"/>
    <property type="molecule type" value="Genomic_DNA"/>
</dbReference>
<dbReference type="Pfam" id="PF05699">
    <property type="entry name" value="Dimer_Tnp_hAT"/>
    <property type="match status" value="1"/>
</dbReference>
<evidence type="ECO:0000256" key="3">
    <source>
        <dbReference type="ARBA" id="ARBA00022771"/>
    </source>
</evidence>
<evidence type="ECO:0000256" key="9">
    <source>
        <dbReference type="PROSITE-ProRule" id="PRU00027"/>
    </source>
</evidence>
<gene>
    <name evidence="12" type="ORF">DIATSA_LOCUS7919</name>
</gene>
<dbReference type="PROSITE" id="PS50808">
    <property type="entry name" value="ZF_BED"/>
    <property type="match status" value="1"/>
</dbReference>
<evidence type="ECO:0000313" key="13">
    <source>
        <dbReference type="Proteomes" id="UP001153714"/>
    </source>
</evidence>
<dbReference type="PANTHER" id="PTHR46481">
    <property type="entry name" value="ZINC FINGER BED DOMAIN-CONTAINING PROTEIN 4"/>
    <property type="match status" value="1"/>
</dbReference>
<dbReference type="InterPro" id="IPR036236">
    <property type="entry name" value="Znf_C2H2_sf"/>
</dbReference>
<evidence type="ECO:0000256" key="2">
    <source>
        <dbReference type="ARBA" id="ARBA00022723"/>
    </source>
</evidence>
<dbReference type="Pfam" id="PF02892">
    <property type="entry name" value="zf-BED"/>
    <property type="match status" value="1"/>
</dbReference>
<dbReference type="SUPFAM" id="SSF140996">
    <property type="entry name" value="Hermes dimerisation domain"/>
    <property type="match status" value="1"/>
</dbReference>
<protein>
    <recommendedName>
        <fullName evidence="11">BED-type domain-containing protein</fullName>
    </recommendedName>
</protein>
<dbReference type="AlphaFoldDB" id="A0A9N9R515"/>
<feature type="region of interest" description="Disordered" evidence="10">
    <location>
        <begin position="54"/>
        <end position="88"/>
    </location>
</feature>
<dbReference type="SUPFAM" id="SSF53098">
    <property type="entry name" value="Ribonuclease H-like"/>
    <property type="match status" value="1"/>
</dbReference>
<name>A0A9N9R515_9NEOP</name>
<dbReference type="OrthoDB" id="1607513at2759"/>
<dbReference type="GO" id="GO:0005634">
    <property type="term" value="C:nucleus"/>
    <property type="evidence" value="ECO:0007669"/>
    <property type="project" value="UniProtKB-SubCell"/>
</dbReference>
<evidence type="ECO:0000259" key="11">
    <source>
        <dbReference type="PROSITE" id="PS50808"/>
    </source>
</evidence>
<organism evidence="12 13">
    <name type="scientific">Diatraea saccharalis</name>
    <name type="common">sugarcane borer</name>
    <dbReference type="NCBI Taxonomy" id="40085"/>
    <lineage>
        <taxon>Eukaryota</taxon>
        <taxon>Metazoa</taxon>
        <taxon>Ecdysozoa</taxon>
        <taxon>Arthropoda</taxon>
        <taxon>Hexapoda</taxon>
        <taxon>Insecta</taxon>
        <taxon>Pterygota</taxon>
        <taxon>Neoptera</taxon>
        <taxon>Endopterygota</taxon>
        <taxon>Lepidoptera</taxon>
        <taxon>Glossata</taxon>
        <taxon>Ditrysia</taxon>
        <taxon>Pyraloidea</taxon>
        <taxon>Crambidae</taxon>
        <taxon>Crambinae</taxon>
        <taxon>Diatraea</taxon>
    </lineage>
</organism>
<dbReference type="GO" id="GO:0003677">
    <property type="term" value="F:DNA binding"/>
    <property type="evidence" value="ECO:0007669"/>
    <property type="project" value="UniProtKB-KW"/>
</dbReference>
<dbReference type="InterPro" id="IPR008906">
    <property type="entry name" value="HATC_C_dom"/>
</dbReference>
<reference evidence="12" key="1">
    <citation type="submission" date="2021-12" db="EMBL/GenBank/DDBJ databases">
        <authorList>
            <person name="King R."/>
        </authorList>
    </citation>
    <scope>NUCLEOTIDE SEQUENCE</scope>
</reference>
<feature type="domain" description="BED-type" evidence="11">
    <location>
        <begin position="6"/>
        <end position="57"/>
    </location>
</feature>
<keyword evidence="7" id="KW-0804">Transcription</keyword>
<dbReference type="Proteomes" id="UP001153714">
    <property type="component" value="Chromosome 21"/>
</dbReference>
<reference evidence="12" key="2">
    <citation type="submission" date="2022-10" db="EMBL/GenBank/DDBJ databases">
        <authorList>
            <consortium name="ENA_rothamsted_submissions"/>
            <consortium name="culmorum"/>
            <person name="King R."/>
        </authorList>
    </citation>
    <scope>NUCLEOTIDE SEQUENCE</scope>
</reference>
<evidence type="ECO:0000256" key="7">
    <source>
        <dbReference type="ARBA" id="ARBA00023163"/>
    </source>
</evidence>
<proteinExistence type="predicted"/>
<keyword evidence="13" id="KW-1185">Reference proteome</keyword>
<dbReference type="PANTHER" id="PTHR46481:SF10">
    <property type="entry name" value="ZINC FINGER BED DOMAIN-CONTAINING PROTEIN 39"/>
    <property type="match status" value="1"/>
</dbReference>
<evidence type="ECO:0000256" key="1">
    <source>
        <dbReference type="ARBA" id="ARBA00004123"/>
    </source>
</evidence>
<keyword evidence="5" id="KW-0805">Transcription regulation</keyword>
<dbReference type="InterPro" id="IPR012337">
    <property type="entry name" value="RNaseH-like_sf"/>
</dbReference>